<evidence type="ECO:0000256" key="5">
    <source>
        <dbReference type="ARBA" id="ARBA00023242"/>
    </source>
</evidence>
<accession>A0AAD5UJ99</accession>
<dbReference type="InterPro" id="IPR018328">
    <property type="entry name" value="Rad4_beta-hairpin_dom3"/>
</dbReference>
<dbReference type="InterPro" id="IPR042488">
    <property type="entry name" value="Rad4_BHD3_sf"/>
</dbReference>
<evidence type="ECO:0000256" key="6">
    <source>
        <dbReference type="SAM" id="MobiDB-lite"/>
    </source>
</evidence>
<dbReference type="InterPro" id="IPR018325">
    <property type="entry name" value="Rad4/PNGase_transGLS-fold"/>
</dbReference>
<evidence type="ECO:0000256" key="2">
    <source>
        <dbReference type="ARBA" id="ARBA00009525"/>
    </source>
</evidence>
<keyword evidence="5" id="KW-0539">Nucleus</keyword>
<evidence type="ECO:0000313" key="10">
    <source>
        <dbReference type="EMBL" id="KAJ3259580.1"/>
    </source>
</evidence>
<evidence type="ECO:0000256" key="1">
    <source>
        <dbReference type="ARBA" id="ARBA00004123"/>
    </source>
</evidence>
<dbReference type="GO" id="GO:0071942">
    <property type="term" value="C:XPC complex"/>
    <property type="evidence" value="ECO:0007669"/>
    <property type="project" value="TreeGrafter"/>
</dbReference>
<name>A0AAD5UJ99_9FUNG</name>
<dbReference type="GO" id="GO:0003684">
    <property type="term" value="F:damaged DNA binding"/>
    <property type="evidence" value="ECO:0007669"/>
    <property type="project" value="InterPro"/>
</dbReference>
<evidence type="ECO:0000313" key="11">
    <source>
        <dbReference type="Proteomes" id="UP001210925"/>
    </source>
</evidence>
<dbReference type="SMART" id="SM01032">
    <property type="entry name" value="BHD_3"/>
    <property type="match status" value="1"/>
</dbReference>
<dbReference type="GO" id="GO:0006298">
    <property type="term" value="P:mismatch repair"/>
    <property type="evidence" value="ECO:0007669"/>
    <property type="project" value="TreeGrafter"/>
</dbReference>
<evidence type="ECO:0000259" key="8">
    <source>
        <dbReference type="SMART" id="SM01031"/>
    </source>
</evidence>
<evidence type="ECO:0000256" key="3">
    <source>
        <dbReference type="ARBA" id="ARBA00022763"/>
    </source>
</evidence>
<feature type="region of interest" description="Disordered" evidence="6">
    <location>
        <begin position="1"/>
        <end position="37"/>
    </location>
</feature>
<dbReference type="SMART" id="SM01031">
    <property type="entry name" value="BHD_2"/>
    <property type="match status" value="1"/>
</dbReference>
<keyword evidence="3" id="KW-0227">DNA damage</keyword>
<comment type="similarity">
    <text evidence="2">Belongs to the XPC family.</text>
</comment>
<dbReference type="InterPro" id="IPR036985">
    <property type="entry name" value="Transglutaminase-like_sf"/>
</dbReference>
<dbReference type="Pfam" id="PF10405">
    <property type="entry name" value="BHD_3"/>
    <property type="match status" value="1"/>
</dbReference>
<dbReference type="GO" id="GO:0003697">
    <property type="term" value="F:single-stranded DNA binding"/>
    <property type="evidence" value="ECO:0007669"/>
    <property type="project" value="TreeGrafter"/>
</dbReference>
<evidence type="ECO:0000259" key="7">
    <source>
        <dbReference type="SMART" id="SM01030"/>
    </source>
</evidence>
<feature type="compositionally biased region" description="Acidic residues" evidence="6">
    <location>
        <begin position="16"/>
        <end position="26"/>
    </location>
</feature>
<dbReference type="PANTHER" id="PTHR12135">
    <property type="entry name" value="DNA REPAIR PROTEIN XP-C / RAD4"/>
    <property type="match status" value="1"/>
</dbReference>
<dbReference type="Gene3D" id="3.90.260.10">
    <property type="entry name" value="Transglutaminase-like"/>
    <property type="match status" value="2"/>
</dbReference>
<comment type="subcellular location">
    <subcellularLocation>
        <location evidence="1">Nucleus</location>
    </subcellularLocation>
</comment>
<feature type="compositionally biased region" description="Basic and acidic residues" evidence="6">
    <location>
        <begin position="1"/>
        <end position="15"/>
    </location>
</feature>
<feature type="domain" description="Rad4 beta-hairpin" evidence="7">
    <location>
        <begin position="270"/>
        <end position="321"/>
    </location>
</feature>
<protein>
    <submittedName>
        <fullName evidence="10">Uncharacterized protein</fullName>
    </submittedName>
</protein>
<keyword evidence="4" id="KW-0234">DNA repair</keyword>
<dbReference type="Gene3D" id="2.20.20.110">
    <property type="entry name" value="Rad4, beta-hairpin domain BHD1"/>
    <property type="match status" value="1"/>
</dbReference>
<organism evidence="10 11">
    <name type="scientific">Boothiomyces macroporosus</name>
    <dbReference type="NCBI Taxonomy" id="261099"/>
    <lineage>
        <taxon>Eukaryota</taxon>
        <taxon>Fungi</taxon>
        <taxon>Fungi incertae sedis</taxon>
        <taxon>Chytridiomycota</taxon>
        <taxon>Chytridiomycota incertae sedis</taxon>
        <taxon>Chytridiomycetes</taxon>
        <taxon>Rhizophydiales</taxon>
        <taxon>Terramycetaceae</taxon>
        <taxon>Boothiomyces</taxon>
    </lineage>
</organism>
<dbReference type="InterPro" id="IPR038765">
    <property type="entry name" value="Papain-like_cys_pep_sf"/>
</dbReference>
<feature type="domain" description="Rad4 beta-hairpin" evidence="8">
    <location>
        <begin position="315"/>
        <end position="354"/>
    </location>
</feature>
<dbReference type="Gene3D" id="3.30.70.2460">
    <property type="entry name" value="Rad4, beta-hairpin domain BHD3"/>
    <property type="match status" value="1"/>
</dbReference>
<keyword evidence="11" id="KW-1185">Reference proteome</keyword>
<dbReference type="SMART" id="SM01030">
    <property type="entry name" value="BHD_1"/>
    <property type="match status" value="1"/>
</dbReference>
<dbReference type="PANTHER" id="PTHR12135:SF0">
    <property type="entry name" value="DNA REPAIR PROTEIN COMPLEMENTING XP-C CELLS"/>
    <property type="match status" value="1"/>
</dbReference>
<reference evidence="10" key="1">
    <citation type="submission" date="2020-05" db="EMBL/GenBank/DDBJ databases">
        <title>Phylogenomic resolution of chytrid fungi.</title>
        <authorList>
            <person name="Stajich J.E."/>
            <person name="Amses K."/>
            <person name="Simmons R."/>
            <person name="Seto K."/>
            <person name="Myers J."/>
            <person name="Bonds A."/>
            <person name="Quandt C.A."/>
            <person name="Barry K."/>
            <person name="Liu P."/>
            <person name="Grigoriev I."/>
            <person name="Longcore J.E."/>
            <person name="James T.Y."/>
        </authorList>
    </citation>
    <scope>NUCLEOTIDE SEQUENCE</scope>
    <source>
        <strain evidence="10">PLAUS21</strain>
    </source>
</reference>
<dbReference type="GO" id="GO:0000111">
    <property type="term" value="C:nucleotide-excision repair factor 2 complex"/>
    <property type="evidence" value="ECO:0007669"/>
    <property type="project" value="TreeGrafter"/>
</dbReference>
<dbReference type="GO" id="GO:0006289">
    <property type="term" value="P:nucleotide-excision repair"/>
    <property type="evidence" value="ECO:0007669"/>
    <property type="project" value="InterPro"/>
</dbReference>
<dbReference type="AlphaFoldDB" id="A0AAD5UJ99"/>
<sequence length="476" mass="55345">MEHTQKKLKVDTSKDESEEDEWDDIIPNETAAPEYNAPDPQVKNIEIVIENKLPSKTGIKKRDRILRRNIHHVHLLCLLSSVIHRNHWINQPSTLANLLSLIPKSFSIINKSNIKKFAIWFHHYVISEKFDWDPFGEVELLFVGALRAANVQTRLIASLYPISLSLAKSTPNCPVIYWGEVFLDYEWIAISSEGNLGPDHFVNSSNSYIIALDTEFGIKDITKKYSHQWGAITSKLRSEEWWNSTLWLYSKSHSTAGDMLDDLEMQRNEANEKMPSNLKGFLNHPLYALQRHCKKNEVIYPDGKKHAVGMFKKIAWKKEGRQVKEGEEPFRITKEDSVSAQLYGEWQTEVLSRPILQNMALPSNKYGNFELFHPNMLPVGCVHLSGPYYKRIAKSLGISFKEVVTGFEFRNRRMVPVVDGVLVFEQDAPVLKDSVQEFIVQERQKILKQKEKTIWERWRRLIMKLLLQKRLEKEYL</sequence>
<feature type="domain" description="Rad4 beta-hairpin" evidence="9">
    <location>
        <begin position="361"/>
        <end position="435"/>
    </location>
</feature>
<dbReference type="GO" id="GO:0005737">
    <property type="term" value="C:cytoplasm"/>
    <property type="evidence" value="ECO:0007669"/>
    <property type="project" value="TreeGrafter"/>
</dbReference>
<dbReference type="SUPFAM" id="SSF54001">
    <property type="entry name" value="Cysteine proteinases"/>
    <property type="match status" value="1"/>
</dbReference>
<dbReference type="Pfam" id="PF10403">
    <property type="entry name" value="BHD_1"/>
    <property type="match status" value="1"/>
</dbReference>
<gene>
    <name evidence="10" type="ORF">HK103_002134</name>
</gene>
<dbReference type="Proteomes" id="UP001210925">
    <property type="component" value="Unassembled WGS sequence"/>
</dbReference>
<proteinExistence type="inferred from homology"/>
<evidence type="ECO:0000259" key="9">
    <source>
        <dbReference type="SMART" id="SM01032"/>
    </source>
</evidence>
<dbReference type="InterPro" id="IPR004583">
    <property type="entry name" value="DNA_repair_Rad4"/>
</dbReference>
<evidence type="ECO:0000256" key="4">
    <source>
        <dbReference type="ARBA" id="ARBA00023204"/>
    </source>
</evidence>
<dbReference type="Pfam" id="PF03835">
    <property type="entry name" value="Rad4"/>
    <property type="match status" value="1"/>
</dbReference>
<dbReference type="InterPro" id="IPR018326">
    <property type="entry name" value="Rad4_beta-hairpin_dom1"/>
</dbReference>
<dbReference type="EMBL" id="JADGKB010000017">
    <property type="protein sequence ID" value="KAJ3259580.1"/>
    <property type="molecule type" value="Genomic_DNA"/>
</dbReference>
<dbReference type="InterPro" id="IPR018327">
    <property type="entry name" value="BHD_2"/>
</dbReference>
<comment type="caution">
    <text evidence="10">The sequence shown here is derived from an EMBL/GenBank/DDBJ whole genome shotgun (WGS) entry which is preliminary data.</text>
</comment>